<comment type="similarity">
    <text evidence="7">Belongs to the caveolin family.</text>
</comment>
<accession>A0A8S4Q3S0</accession>
<dbReference type="GO" id="GO:0000166">
    <property type="term" value="F:nucleotide binding"/>
    <property type="evidence" value="ECO:0007669"/>
    <property type="project" value="UniProtKB-KW"/>
</dbReference>
<evidence type="ECO:0000256" key="4">
    <source>
        <dbReference type="ARBA" id="ARBA00004606"/>
    </source>
</evidence>
<evidence type="ECO:0000256" key="2">
    <source>
        <dbReference type="ARBA" id="ARBA00004395"/>
    </source>
</evidence>
<keyword evidence="17 18" id="KW-0472">Membrane</keyword>
<evidence type="ECO:0000256" key="10">
    <source>
        <dbReference type="ARBA" id="ARBA00022676"/>
    </source>
</evidence>
<dbReference type="InterPro" id="IPR003378">
    <property type="entry name" value="Fringe-like_glycosylTrfase"/>
</dbReference>
<keyword evidence="16" id="KW-0333">Golgi apparatus</keyword>
<dbReference type="Pfam" id="PF01146">
    <property type="entry name" value="Caveolin"/>
    <property type="match status" value="1"/>
</dbReference>
<name>A0A8S4Q3S0_OWEFU</name>
<evidence type="ECO:0000256" key="17">
    <source>
        <dbReference type="ARBA" id="ARBA00023136"/>
    </source>
</evidence>
<dbReference type="GO" id="GO:0070836">
    <property type="term" value="P:caveola assembly"/>
    <property type="evidence" value="ECO:0007669"/>
    <property type="project" value="InterPro"/>
</dbReference>
<dbReference type="AlphaFoldDB" id="A0A8S4Q3S0"/>
<dbReference type="GO" id="GO:0000139">
    <property type="term" value="C:Golgi membrane"/>
    <property type="evidence" value="ECO:0007669"/>
    <property type="project" value="UniProtKB-SubCell"/>
</dbReference>
<evidence type="ECO:0000256" key="6">
    <source>
        <dbReference type="ARBA" id="ARBA00006462"/>
    </source>
</evidence>
<dbReference type="InterPro" id="IPR001612">
    <property type="entry name" value="Caveolin"/>
</dbReference>
<keyword evidence="14" id="KW-0735">Signal-anchor</keyword>
<evidence type="ECO:0000256" key="12">
    <source>
        <dbReference type="ARBA" id="ARBA00022692"/>
    </source>
</evidence>
<evidence type="ECO:0000256" key="7">
    <source>
        <dbReference type="ARBA" id="ARBA00010988"/>
    </source>
</evidence>
<evidence type="ECO:0000256" key="5">
    <source>
        <dbReference type="ARBA" id="ARBA00004922"/>
    </source>
</evidence>
<comment type="pathway">
    <text evidence="5">Protein modification; protein glycosylation.</text>
</comment>
<keyword evidence="21" id="KW-1185">Reference proteome</keyword>
<dbReference type="InterPro" id="IPR026050">
    <property type="entry name" value="C1GALT1/C1GALT1_chp1"/>
</dbReference>
<keyword evidence="9" id="KW-1003">Cell membrane</keyword>
<keyword evidence="11" id="KW-0808">Transferase</keyword>
<dbReference type="Proteomes" id="UP000749559">
    <property type="component" value="Unassembled WGS sequence"/>
</dbReference>
<dbReference type="Pfam" id="PF02434">
    <property type="entry name" value="Fringe"/>
    <property type="match status" value="1"/>
</dbReference>
<dbReference type="OrthoDB" id="414175at2759"/>
<comment type="similarity">
    <text evidence="6">Belongs to the glycosyltransferase 31 family. Beta3-Gal-T subfamily.</text>
</comment>
<evidence type="ECO:0000256" key="14">
    <source>
        <dbReference type="ARBA" id="ARBA00022968"/>
    </source>
</evidence>
<feature type="domain" description="Fringe-like glycosyltransferase" evidence="19">
    <location>
        <begin position="127"/>
        <end position="314"/>
    </location>
</feature>
<evidence type="ECO:0000256" key="3">
    <source>
        <dbReference type="ARBA" id="ARBA00004543"/>
    </source>
</evidence>
<evidence type="ECO:0000256" key="9">
    <source>
        <dbReference type="ARBA" id="ARBA00022475"/>
    </source>
</evidence>
<dbReference type="PANTHER" id="PTHR23033:SF14">
    <property type="entry name" value="GLYCOPROTEIN-N-ACETYLGALACTOSAMINE 3-BETA-GALACTOSYLTRANSFERASE 1-RELATED"/>
    <property type="match status" value="1"/>
</dbReference>
<evidence type="ECO:0000313" key="21">
    <source>
        <dbReference type="Proteomes" id="UP000749559"/>
    </source>
</evidence>
<protein>
    <recommendedName>
        <fullName evidence="8">N-acetylgalactosaminide beta-1,3-galactosyltransferase</fullName>
        <ecNumber evidence="8">2.4.1.122</ecNumber>
    </recommendedName>
</protein>
<evidence type="ECO:0000256" key="8">
    <source>
        <dbReference type="ARBA" id="ARBA00012557"/>
    </source>
</evidence>
<dbReference type="GO" id="GO:0005901">
    <property type="term" value="C:caveola"/>
    <property type="evidence" value="ECO:0007669"/>
    <property type="project" value="UniProtKB-SubCell"/>
</dbReference>
<dbReference type="PANTHER" id="PTHR23033">
    <property type="entry name" value="BETA1,3-GALACTOSYLTRANSFERASE"/>
    <property type="match status" value="1"/>
</dbReference>
<gene>
    <name evidence="20" type="ORF">OFUS_LOCUS24970</name>
</gene>
<evidence type="ECO:0000256" key="1">
    <source>
        <dbReference type="ARBA" id="ARBA00004202"/>
    </source>
</evidence>
<dbReference type="GO" id="GO:0016263">
    <property type="term" value="F:glycoprotein-N-acetylgalactosamine 3-beta-galactosyltransferase activity"/>
    <property type="evidence" value="ECO:0007669"/>
    <property type="project" value="UniProtKB-EC"/>
</dbReference>
<organism evidence="20 21">
    <name type="scientific">Owenia fusiformis</name>
    <name type="common">Polychaete worm</name>
    <dbReference type="NCBI Taxonomy" id="6347"/>
    <lineage>
        <taxon>Eukaryota</taxon>
        <taxon>Metazoa</taxon>
        <taxon>Spiralia</taxon>
        <taxon>Lophotrochozoa</taxon>
        <taxon>Annelida</taxon>
        <taxon>Polychaeta</taxon>
        <taxon>Sedentaria</taxon>
        <taxon>Canalipalpata</taxon>
        <taxon>Sabellida</taxon>
        <taxon>Oweniida</taxon>
        <taxon>Oweniidae</taxon>
        <taxon>Owenia</taxon>
    </lineage>
</organism>
<keyword evidence="10" id="KW-0328">Glycosyltransferase</keyword>
<evidence type="ECO:0000313" key="20">
    <source>
        <dbReference type="EMBL" id="CAH1801155.1"/>
    </source>
</evidence>
<proteinExistence type="inferred from homology"/>
<evidence type="ECO:0000256" key="13">
    <source>
        <dbReference type="ARBA" id="ARBA00022741"/>
    </source>
</evidence>
<sequence length="656" mass="74469">MGLWPQEGPDPAARDPNTINEHLQGVVFDEVIAEPSADVVHSGDCVWVRNSKVQKMTHRLYCGWKFKDARAVFLVFLAVALLTIFGSFLFKRKPILTGYNSIFTGQSPPKPKIFTNFTSGISDSPRIFCWMLTTPENLNTKAKAVRDTWSTRCDGRLFVTSDFTDDQFPVLGLGVPEGRDYLSAKSFTTFKYAYANYLNTFDWFLKADDDTYVIMENLRHFLMSYKPSEALYFGQYIPTNGVNGLPCKQGYSSGGAGYVLSREALRRMEEIGATDTKYQCSTAPVTGFEDADVGICLENLNVTLGESRDNQNHLTFHSFDPVNVLNKDEVLSEYYHYKKGRTQLGNGVDRILSNTTISFHYINPGMMYFIDFLLYDLHQHAGSQLIAERSETEAEMPSFKRSIFILVLLFVSVTAKRKTERRCRSGGPSTGDFKHYSRTLHLMGQGYKEVVVPKTPLIQWWHKLHNWTGRTTKDAIIAKGLEALQFFNDRYGIDLMDLVTTDELYFGNVSRIINVTPTESYRFRTLVLKWLPGNDYRVTVETIGKRVNYFENPAIVNDLMYEVVPLEMGVYGGTYSGKKTTNHIIGFGEYWIDFEKYCGLENKAVTIFHWSDVPADPPLYVCSVNSSTWGLGQGQGAIWMDGDRSVLQELITFPPP</sequence>
<keyword evidence="13" id="KW-0547">Nucleotide-binding</keyword>
<dbReference type="EC" id="2.4.1.122" evidence="8"/>
<reference evidence="20" key="1">
    <citation type="submission" date="2022-03" db="EMBL/GenBank/DDBJ databases">
        <authorList>
            <person name="Martin C."/>
        </authorList>
    </citation>
    <scope>NUCLEOTIDE SEQUENCE</scope>
</reference>
<evidence type="ECO:0000256" key="11">
    <source>
        <dbReference type="ARBA" id="ARBA00022679"/>
    </source>
</evidence>
<keyword evidence="15 18" id="KW-1133">Transmembrane helix</keyword>
<feature type="transmembrane region" description="Helical" evidence="18">
    <location>
        <begin position="71"/>
        <end position="90"/>
    </location>
</feature>
<comment type="caution">
    <text evidence="20">The sequence shown here is derived from an EMBL/GenBank/DDBJ whole genome shotgun (WGS) entry which is preliminary data.</text>
</comment>
<evidence type="ECO:0000256" key="18">
    <source>
        <dbReference type="SAM" id="Phobius"/>
    </source>
</evidence>
<evidence type="ECO:0000259" key="19">
    <source>
        <dbReference type="Pfam" id="PF02434"/>
    </source>
</evidence>
<dbReference type="EMBL" id="CAIIXF020000012">
    <property type="protein sequence ID" value="CAH1801155.1"/>
    <property type="molecule type" value="Genomic_DNA"/>
</dbReference>
<comment type="subcellular location">
    <subcellularLocation>
        <location evidence="1">Cell membrane</location>
        <topology evidence="1">Peripheral membrane protein</topology>
    </subcellularLocation>
    <subcellularLocation>
        <location evidence="2">Golgi apparatus membrane</location>
        <topology evidence="2">Peripheral membrane protein</topology>
    </subcellularLocation>
    <subcellularLocation>
        <location evidence="3">Membrane</location>
        <location evidence="3">Caveola</location>
        <topology evidence="3">Peripheral membrane protein</topology>
    </subcellularLocation>
    <subcellularLocation>
        <location evidence="4">Membrane</location>
        <topology evidence="4">Single-pass type II membrane protein</topology>
    </subcellularLocation>
</comment>
<dbReference type="Gene3D" id="3.90.550.50">
    <property type="match status" value="1"/>
</dbReference>
<keyword evidence="12 18" id="KW-0812">Transmembrane</keyword>
<evidence type="ECO:0000256" key="16">
    <source>
        <dbReference type="ARBA" id="ARBA00023034"/>
    </source>
</evidence>
<evidence type="ECO:0000256" key="15">
    <source>
        <dbReference type="ARBA" id="ARBA00022989"/>
    </source>
</evidence>